<feature type="region of interest" description="Disordered" evidence="1">
    <location>
        <begin position="238"/>
        <end position="263"/>
    </location>
</feature>
<name>A0A8H3C7D1_9AGAM</name>
<feature type="region of interest" description="Disordered" evidence="1">
    <location>
        <begin position="290"/>
        <end position="319"/>
    </location>
</feature>
<feature type="compositionally biased region" description="Polar residues" evidence="1">
    <location>
        <begin position="21"/>
        <end position="30"/>
    </location>
</feature>
<dbReference type="AlphaFoldDB" id="A0A8H3C7D1"/>
<sequence length="376" mass="41822">MPLSSSEPSGSSESQPHQPPWSSQRSNDSDMSLRVQRRMSLDCNAKFVMYSLLSEFGSLTEKERDATRFVLGLIPSCVNGSRRLVKVPMTNDAYTLAQLYLPELQVMASRHSYVQRGPLKNSKQAQALLSVIVSPLVCHLSSEERKQILGSIGDVEALLSNPLDILSELVGAWKIRHLELVTNWRSLPIAGVDRYYFGVKLPVPLTLEELLAPLPYPPKSPRATWNRTVGYEKAPNRYMKLPPRDQRTLPQKPMDFQLATRSAPSRLDKKSELKALDLRYQYFVLPDLARTSSDSSSSSSSTNTNDSGSASLGGNSDSHLFADEGFEESTWDLVEDWSELQLRSGQGKNIRSMGRELRISGGDCCGGGSARDFVYD</sequence>
<feature type="region of interest" description="Disordered" evidence="1">
    <location>
        <begin position="1"/>
        <end position="33"/>
    </location>
</feature>
<dbReference type="EMBL" id="CAJMXA010002174">
    <property type="protein sequence ID" value="CAE6476985.1"/>
    <property type="molecule type" value="Genomic_DNA"/>
</dbReference>
<evidence type="ECO:0000256" key="1">
    <source>
        <dbReference type="SAM" id="MobiDB-lite"/>
    </source>
</evidence>
<gene>
    <name evidence="2" type="ORF">RDB_LOCUS82380</name>
</gene>
<feature type="compositionally biased region" description="Low complexity" evidence="1">
    <location>
        <begin position="1"/>
        <end position="16"/>
    </location>
</feature>
<accession>A0A8H3C7D1</accession>
<protein>
    <submittedName>
        <fullName evidence="2">Uncharacterized protein</fullName>
    </submittedName>
</protein>
<evidence type="ECO:0000313" key="3">
    <source>
        <dbReference type="Proteomes" id="UP000663853"/>
    </source>
</evidence>
<dbReference type="Proteomes" id="UP000663853">
    <property type="component" value="Unassembled WGS sequence"/>
</dbReference>
<proteinExistence type="predicted"/>
<reference evidence="2" key="1">
    <citation type="submission" date="2021-01" db="EMBL/GenBank/DDBJ databases">
        <authorList>
            <person name="Kaushik A."/>
        </authorList>
    </citation>
    <scope>NUCLEOTIDE SEQUENCE</scope>
    <source>
        <strain evidence="2">AG6-10EEA</strain>
    </source>
</reference>
<feature type="compositionally biased region" description="Low complexity" evidence="1">
    <location>
        <begin position="292"/>
        <end position="310"/>
    </location>
</feature>
<evidence type="ECO:0000313" key="2">
    <source>
        <dbReference type="EMBL" id="CAE6476985.1"/>
    </source>
</evidence>
<comment type="caution">
    <text evidence="2">The sequence shown here is derived from an EMBL/GenBank/DDBJ whole genome shotgun (WGS) entry which is preliminary data.</text>
</comment>
<organism evidence="2 3">
    <name type="scientific">Rhizoctonia solani</name>
    <dbReference type="NCBI Taxonomy" id="456999"/>
    <lineage>
        <taxon>Eukaryota</taxon>
        <taxon>Fungi</taxon>
        <taxon>Dikarya</taxon>
        <taxon>Basidiomycota</taxon>
        <taxon>Agaricomycotina</taxon>
        <taxon>Agaricomycetes</taxon>
        <taxon>Cantharellales</taxon>
        <taxon>Ceratobasidiaceae</taxon>
        <taxon>Rhizoctonia</taxon>
    </lineage>
</organism>